<protein>
    <submittedName>
        <fullName evidence="1">Uncharacterized protein</fullName>
    </submittedName>
</protein>
<name>A0A1H3PWS4_9BACT</name>
<keyword evidence="2" id="KW-1185">Reference proteome</keyword>
<reference evidence="1 2" key="1">
    <citation type="submission" date="2016-10" db="EMBL/GenBank/DDBJ databases">
        <authorList>
            <person name="Varghese N."/>
            <person name="Submissions S."/>
        </authorList>
    </citation>
    <scope>NUCLEOTIDE SEQUENCE [LARGE SCALE GENOMIC DNA]</scope>
    <source>
        <strain evidence="1 2">DSM 17997</strain>
    </source>
</reference>
<proteinExistence type="predicted"/>
<evidence type="ECO:0000313" key="2">
    <source>
        <dbReference type="Proteomes" id="UP000199663"/>
    </source>
</evidence>
<sequence length="63" mass="7309">MNWKLASFIQATEQRWGAKNQRVGCFSLIVVYKRLKWIGCVLGDNIGTQDLTCNVICIWFKRS</sequence>
<gene>
    <name evidence="1" type="ORF">SAMN05444412_10534</name>
</gene>
<accession>A0A1H3PWS4</accession>
<dbReference type="Proteomes" id="UP000199663">
    <property type="component" value="Unassembled WGS sequence"/>
</dbReference>
<dbReference type="EMBL" id="FNQC01000005">
    <property type="protein sequence ID" value="SDZ04859.1"/>
    <property type="molecule type" value="Genomic_DNA"/>
</dbReference>
<evidence type="ECO:0000313" key="1">
    <source>
        <dbReference type="EMBL" id="SDZ04859.1"/>
    </source>
</evidence>
<organism evidence="1 2">
    <name type="scientific">Rhodonellum ikkaensis</name>
    <dbReference type="NCBI Taxonomy" id="336829"/>
    <lineage>
        <taxon>Bacteria</taxon>
        <taxon>Pseudomonadati</taxon>
        <taxon>Bacteroidota</taxon>
        <taxon>Cytophagia</taxon>
        <taxon>Cytophagales</taxon>
        <taxon>Cytophagaceae</taxon>
        <taxon>Rhodonellum</taxon>
    </lineage>
</organism>
<comment type="caution">
    <text evidence="1">The sequence shown here is derived from an EMBL/GenBank/DDBJ whole genome shotgun (WGS) entry which is preliminary data.</text>
</comment>